<evidence type="ECO:0000313" key="4">
    <source>
        <dbReference type="Proteomes" id="UP000187013"/>
    </source>
</evidence>
<comment type="similarity">
    <text evidence="1">Belongs to the UPF0507 family.</text>
</comment>
<dbReference type="PANTHER" id="PTHR24170:SF1">
    <property type="entry name" value="DOMAIN PROTEIN, PUTATIVE (AFU_ORTHOLOGUE AFUA_1G09870)-RELATED"/>
    <property type="match status" value="1"/>
</dbReference>
<dbReference type="Proteomes" id="UP000187013">
    <property type="component" value="Unassembled WGS sequence"/>
</dbReference>
<proteinExistence type="inferred from homology"/>
<evidence type="ECO:0000256" key="1">
    <source>
        <dbReference type="ARBA" id="ARBA00007428"/>
    </source>
</evidence>
<dbReference type="GO" id="GO:0005770">
    <property type="term" value="C:late endosome"/>
    <property type="evidence" value="ECO:0007669"/>
    <property type="project" value="TreeGrafter"/>
</dbReference>
<sequence>MAYHTPVLLNPLVNLVFNCSDPFDSQYKKLFGKLKTERFILLVPPTEKLLYHVDAESGSLMSDLCQNHDFVASHILLLQQGVHGDGGFSPSTNQTEYKTLNDKRVAVRSSSGEILTTEGFPLRRRVRIQDVELLTNFSDYLSGSERFVIMHIDHPLIGTLIRKIDIPRGLPHEISNGVDAKGSLVRDLTQKSWSSFENILRLHPDWSNILNGYFNRYRSTPLNEGSYEDLFRTIVRQVYSKMVNDELFQRIPHLYDLIFDYVELNLFDDIWIRIVNSFRKDEIDTEPLQFLSINELETELYQGKYDRFRLQDVTTMEKNIDLAVNSFVRLPLTHTHAEKADCLINTLQSLSNTREQDMDMQTLPITIDADTLISFFVLVVCRTQVKNIKSHLFYLKKFSKDENSIKFGILGYAISTLEAVVFYFDDLKGTAKLEKLQDSSNKAKELYKLIADKSVEHAVLDIAQFRSHLEFRTPQGESVLSQCIINDKNGLLYELLKNYEDTFPLEDILDDETVDGSTLLIQALKCDNSEAARMIVEVLQNSCTKDELRQYVNRSDKCRRTVAHYITHEMNVLESIGKYINWKFQDSNGHTPLFTIFRCYDQQNYEPMMSAAFRSAVRWYQANGEEFQFADHEDNKGNTLLHIIKNNVSILLGYENVDINCTNKKGLTPLMIYARYNRLDNVKTIVRDQRMILDKSQHPTFLNSFDYARNPLVLKELVLQAIKTTAFGLAFVHHLKYEAPSWYFHITVKTDTGADEEYKTVKLHIKTLQSLFQVLVKMRVASFLPLEKTLEDLSNIYKSRIPSVVKLETLHFFYMVTDCFDVLLRHDHLNKLILRESRLVSWIRSQDKKCSSPKRLQKQKNLEPEEISIMASFLRFNRGELSAVKLKLTIMKKLLIFLKLKNTDLMHSYQFLSLFGKEYDLARNRLLFKDLELNFCAFAGDATMTFIREIAFLENCTEKLLDQVEQLLSIDIPEWWKFYGDLLELNKIYKQKFPNFSRNNTGTGIIASFFEGKREKVESRLSSDLADCKKRMRRLGDIIRSTHEILAEELSKYMEFKSNFFINGILRRAVRENINILKGRLVEMRKCALYRNRKGEEDNDI</sequence>
<dbReference type="GO" id="GO:0097422">
    <property type="term" value="C:tubular endosome"/>
    <property type="evidence" value="ECO:0007669"/>
    <property type="project" value="TreeGrafter"/>
</dbReference>
<dbReference type="GO" id="GO:0030133">
    <property type="term" value="C:transport vesicle"/>
    <property type="evidence" value="ECO:0007669"/>
    <property type="project" value="TreeGrafter"/>
</dbReference>
<dbReference type="GO" id="GO:0005769">
    <property type="term" value="C:early endosome"/>
    <property type="evidence" value="ECO:0007669"/>
    <property type="project" value="TreeGrafter"/>
</dbReference>
<dbReference type="PROSITE" id="PS51205">
    <property type="entry name" value="VPS9"/>
    <property type="match status" value="1"/>
</dbReference>
<dbReference type="PANTHER" id="PTHR24170">
    <property type="entry name" value="ANKYRIN REPEAT DOMAIN-CONTAINING PROTEIN 27"/>
    <property type="match status" value="1"/>
</dbReference>
<name>A0A1Q3ABM7_ZYGRO</name>
<gene>
    <name evidence="3" type="ORF">ZYGR_0AI03230</name>
</gene>
<dbReference type="OrthoDB" id="7464126at2759"/>
<feature type="domain" description="VPS9" evidence="2">
    <location>
        <begin position="275"/>
        <end position="433"/>
    </location>
</feature>
<dbReference type="Gene3D" id="1.25.40.20">
    <property type="entry name" value="Ankyrin repeat-containing domain"/>
    <property type="match status" value="1"/>
</dbReference>
<dbReference type="GO" id="GO:0045022">
    <property type="term" value="P:early endosome to late endosome transport"/>
    <property type="evidence" value="ECO:0007669"/>
    <property type="project" value="TreeGrafter"/>
</dbReference>
<comment type="caution">
    <text evidence="3">The sequence shown here is derived from an EMBL/GenBank/DDBJ whole genome shotgun (WGS) entry which is preliminary data.</text>
</comment>
<evidence type="ECO:0000259" key="2">
    <source>
        <dbReference type="PROSITE" id="PS51205"/>
    </source>
</evidence>
<dbReference type="InterPro" id="IPR036770">
    <property type="entry name" value="Ankyrin_rpt-contain_sf"/>
</dbReference>
<dbReference type="Gene3D" id="1.20.1050.80">
    <property type="entry name" value="VPS9 domain"/>
    <property type="match status" value="1"/>
</dbReference>
<dbReference type="SUPFAM" id="SSF109993">
    <property type="entry name" value="VPS9 domain"/>
    <property type="match status" value="1"/>
</dbReference>
<dbReference type="GO" id="GO:0000149">
    <property type="term" value="F:SNARE binding"/>
    <property type="evidence" value="ECO:0007669"/>
    <property type="project" value="TreeGrafter"/>
</dbReference>
<dbReference type="Pfam" id="PF02204">
    <property type="entry name" value="VPS9"/>
    <property type="match status" value="1"/>
</dbReference>
<dbReference type="InterPro" id="IPR051248">
    <property type="entry name" value="UPF0507/Ank_repeat_27"/>
</dbReference>
<dbReference type="AlphaFoldDB" id="A0A1Q3ABM7"/>
<accession>A0A1Q3ABM7</accession>
<protein>
    <recommendedName>
        <fullName evidence="2">VPS9 domain-containing protein</fullName>
    </recommendedName>
</protein>
<evidence type="ECO:0000313" key="3">
    <source>
        <dbReference type="EMBL" id="GAV53041.1"/>
    </source>
</evidence>
<reference evidence="3 4" key="1">
    <citation type="submission" date="2016-08" db="EMBL/GenBank/DDBJ databases">
        <title>Draft genome sequence of allopolyploid Zygosaccharomyces rouxii.</title>
        <authorList>
            <person name="Watanabe J."/>
            <person name="Uehara K."/>
            <person name="Mogi Y."/>
            <person name="Tsukioka Y."/>
        </authorList>
    </citation>
    <scope>NUCLEOTIDE SEQUENCE [LARGE SCALE GENOMIC DNA]</scope>
    <source>
        <strain evidence="3 4">NBRC 110957</strain>
    </source>
</reference>
<dbReference type="InterPro" id="IPR037191">
    <property type="entry name" value="VPS9_dom_sf"/>
</dbReference>
<dbReference type="GO" id="GO:0005886">
    <property type="term" value="C:plasma membrane"/>
    <property type="evidence" value="ECO:0007669"/>
    <property type="project" value="TreeGrafter"/>
</dbReference>
<dbReference type="EMBL" id="BDGX01000035">
    <property type="protein sequence ID" value="GAV53041.1"/>
    <property type="molecule type" value="Genomic_DNA"/>
</dbReference>
<dbReference type="SUPFAM" id="SSF48403">
    <property type="entry name" value="Ankyrin repeat"/>
    <property type="match status" value="1"/>
</dbReference>
<organism evidence="3 4">
    <name type="scientific">Zygosaccharomyces rouxii</name>
    <dbReference type="NCBI Taxonomy" id="4956"/>
    <lineage>
        <taxon>Eukaryota</taxon>
        <taxon>Fungi</taxon>
        <taxon>Dikarya</taxon>
        <taxon>Ascomycota</taxon>
        <taxon>Saccharomycotina</taxon>
        <taxon>Saccharomycetes</taxon>
        <taxon>Saccharomycetales</taxon>
        <taxon>Saccharomycetaceae</taxon>
        <taxon>Zygosaccharomyces</taxon>
    </lineage>
</organism>
<dbReference type="GO" id="GO:0005085">
    <property type="term" value="F:guanyl-nucleotide exchange factor activity"/>
    <property type="evidence" value="ECO:0007669"/>
    <property type="project" value="TreeGrafter"/>
</dbReference>
<dbReference type="InterPro" id="IPR003123">
    <property type="entry name" value="VPS9"/>
</dbReference>